<dbReference type="GO" id="GO:0005634">
    <property type="term" value="C:nucleus"/>
    <property type="evidence" value="ECO:0007669"/>
    <property type="project" value="UniProtKB-SubCell"/>
</dbReference>
<keyword evidence="12" id="KW-0539">Nucleus</keyword>
<evidence type="ECO:0000256" key="7">
    <source>
        <dbReference type="ARBA" id="ARBA00022630"/>
    </source>
</evidence>
<dbReference type="SUPFAM" id="SSF52425">
    <property type="entry name" value="Cryptochrome/photolyase, N-terminal domain"/>
    <property type="match status" value="1"/>
</dbReference>
<dbReference type="GO" id="GO:0048471">
    <property type="term" value="C:perinuclear region of cytoplasm"/>
    <property type="evidence" value="ECO:0007669"/>
    <property type="project" value="UniProtKB-SubCell"/>
</dbReference>
<dbReference type="InterPro" id="IPR006050">
    <property type="entry name" value="DNA_photolyase_N"/>
</dbReference>
<keyword evidence="9 13" id="KW-0274">FAD</keyword>
<dbReference type="PRINTS" id="PR00147">
    <property type="entry name" value="DNAPHOTLYASE"/>
</dbReference>
<dbReference type="EMBL" id="VIIS01000114">
    <property type="protein sequence ID" value="KAF0313106.1"/>
    <property type="molecule type" value="Genomic_DNA"/>
</dbReference>
<keyword evidence="7 13" id="KW-0285">Flavoprotein</keyword>
<feature type="site" description="Electron transfer via tryptophanyl radical" evidence="14">
    <location>
        <position position="358"/>
    </location>
</feature>
<keyword evidence="11" id="KW-0675">Receptor</keyword>
<feature type="site" description="Electron transfer via tryptophanyl radical" evidence="14">
    <location>
        <position position="435"/>
    </location>
</feature>
<name>A0A6A4X021_AMPAM</name>
<feature type="domain" description="Photolyase/cryptochrome alpha/beta" evidence="15">
    <location>
        <begin position="4"/>
        <end position="139"/>
    </location>
</feature>
<dbReference type="Gene3D" id="1.10.579.10">
    <property type="entry name" value="DNA Cyclobutane Dipyrimidine Photolyase, subunit A, domain 3"/>
    <property type="match status" value="1"/>
</dbReference>
<organism evidence="16 17">
    <name type="scientific">Amphibalanus amphitrite</name>
    <name type="common">Striped barnacle</name>
    <name type="synonym">Balanus amphitrite</name>
    <dbReference type="NCBI Taxonomy" id="1232801"/>
    <lineage>
        <taxon>Eukaryota</taxon>
        <taxon>Metazoa</taxon>
        <taxon>Ecdysozoa</taxon>
        <taxon>Arthropoda</taxon>
        <taxon>Crustacea</taxon>
        <taxon>Multicrustacea</taxon>
        <taxon>Cirripedia</taxon>
        <taxon>Thoracica</taxon>
        <taxon>Thoracicalcarea</taxon>
        <taxon>Balanomorpha</taxon>
        <taxon>Balanoidea</taxon>
        <taxon>Balanidae</taxon>
        <taxon>Amphibalaninae</taxon>
        <taxon>Amphibalanus</taxon>
    </lineage>
</organism>
<keyword evidence="6" id="KW-0678">Repressor</keyword>
<dbReference type="GO" id="GO:0003677">
    <property type="term" value="F:DNA binding"/>
    <property type="evidence" value="ECO:0007669"/>
    <property type="project" value="TreeGrafter"/>
</dbReference>
<dbReference type="Pfam" id="PF03441">
    <property type="entry name" value="FAD_binding_7"/>
    <property type="match status" value="1"/>
</dbReference>
<dbReference type="SUPFAM" id="SSF48173">
    <property type="entry name" value="Cryptochrome/photolyase FAD-binding domain"/>
    <property type="match status" value="1"/>
</dbReference>
<evidence type="ECO:0000313" key="16">
    <source>
        <dbReference type="EMBL" id="KAF0313106.1"/>
    </source>
</evidence>
<dbReference type="PANTHER" id="PTHR11455:SF17">
    <property type="entry name" value="CRYPTOCHROME-1"/>
    <property type="match status" value="1"/>
</dbReference>
<dbReference type="InterPro" id="IPR002081">
    <property type="entry name" value="Cryptochrome/DNA_photolyase_1"/>
</dbReference>
<comment type="caution">
    <text evidence="16">The sequence shown here is derived from an EMBL/GenBank/DDBJ whole genome shotgun (WGS) entry which is preliminary data.</text>
</comment>
<sequence>MKEAVGVHWFRHGLRLHDNPALCQLLETCNKVYLIFIFDGESGGMRLSGYNRLAFLLESLTDLDRQLRLRGGRLLTIRGKPTDALQLMRTEYGMTHLSFEQASGEGGDCEPVWAPRDELVRAWCDEHAVEIIERISHTLWDPAEVIEANGGEPPLTFSMFHQVAMSIGLPPTPEGDPVFRAGQLAVADPTRPHGHPVQASAPDCSVYRLTEFSNLTPLPFQLFDEVPPVSELSDLKPSPGEHKKRYQGGETRGLQLLAERVAWEELALSRGIVMPNQYCPDLLGPPRSMSAYLRHGCISVRRMYHQIQKAFQACTDAQGHSLSICVQLVWREYFYTMSVKNPYYDQMEPNPICLNINWRTDDQQLQQWKEGQTGYPFIDAAMRQLIQEGWIHHVARNATSCFLTRGDLWLNWVDGLRVFQEYLLDADWSVNAGNWMWVSSSAFENFLDTSDTISPVNYGRMFEPTGEYIRRYVPELRQMPTEYIFSPWEAPLSVQREAGCIIGKDYPCRMVNHEVVSRHNRKLMSKIAEQLGTCPPHCMPAGDAEVKHFFGLPGASLEDMLGGH</sequence>
<comment type="subcellular location">
    <subcellularLocation>
        <location evidence="2">Cytoplasm</location>
        <location evidence="2">Perinuclear region</location>
    </subcellularLocation>
    <subcellularLocation>
        <location evidence="1">Nucleus</location>
    </subcellularLocation>
</comment>
<evidence type="ECO:0000256" key="10">
    <source>
        <dbReference type="ARBA" id="ARBA00023108"/>
    </source>
</evidence>
<dbReference type="Pfam" id="PF00875">
    <property type="entry name" value="DNA_photolyase"/>
    <property type="match status" value="1"/>
</dbReference>
<comment type="similarity">
    <text evidence="3">Belongs to the DNA photolyase class-1 family.</text>
</comment>
<evidence type="ECO:0000256" key="6">
    <source>
        <dbReference type="ARBA" id="ARBA00022491"/>
    </source>
</evidence>
<evidence type="ECO:0000256" key="12">
    <source>
        <dbReference type="ARBA" id="ARBA00023242"/>
    </source>
</evidence>
<keyword evidence="8" id="KW-0547">Nucleotide-binding</keyword>
<dbReference type="OrthoDB" id="435881at2759"/>
<evidence type="ECO:0000259" key="15">
    <source>
        <dbReference type="PROSITE" id="PS51645"/>
    </source>
</evidence>
<dbReference type="InterPro" id="IPR005101">
    <property type="entry name" value="Cryptochr/Photolyase_FAD-bd"/>
</dbReference>
<evidence type="ECO:0000256" key="9">
    <source>
        <dbReference type="ARBA" id="ARBA00022827"/>
    </source>
</evidence>
<gene>
    <name evidence="16" type="primary">cry</name>
    <name evidence="16" type="ORF">FJT64_000194</name>
</gene>
<evidence type="ECO:0000256" key="8">
    <source>
        <dbReference type="ARBA" id="ARBA00022741"/>
    </source>
</evidence>
<dbReference type="Gene3D" id="3.40.50.620">
    <property type="entry name" value="HUPs"/>
    <property type="match status" value="1"/>
</dbReference>
<evidence type="ECO:0000313" key="17">
    <source>
        <dbReference type="Proteomes" id="UP000440578"/>
    </source>
</evidence>
<evidence type="ECO:0000256" key="1">
    <source>
        <dbReference type="ARBA" id="ARBA00004123"/>
    </source>
</evidence>
<feature type="site" description="Electron transfer via tryptophanyl radical" evidence="14">
    <location>
        <position position="412"/>
    </location>
</feature>
<dbReference type="InterPro" id="IPR036134">
    <property type="entry name" value="Crypto/Photolyase_FAD-like_sf"/>
</dbReference>
<dbReference type="InterPro" id="IPR036155">
    <property type="entry name" value="Crypto/Photolyase_N_sf"/>
</dbReference>
<dbReference type="GO" id="GO:0071949">
    <property type="term" value="F:FAD binding"/>
    <property type="evidence" value="ECO:0007669"/>
    <property type="project" value="TreeGrafter"/>
</dbReference>
<keyword evidence="5" id="KW-0963">Cytoplasm</keyword>
<protein>
    <recommendedName>
        <fullName evidence="4">Cryptochrome-1</fullName>
    </recommendedName>
</protein>
<dbReference type="InterPro" id="IPR014729">
    <property type="entry name" value="Rossmann-like_a/b/a_fold"/>
</dbReference>
<dbReference type="GO" id="GO:0043153">
    <property type="term" value="P:entrainment of circadian clock by photoperiod"/>
    <property type="evidence" value="ECO:0007669"/>
    <property type="project" value="TreeGrafter"/>
</dbReference>
<evidence type="ECO:0000256" key="14">
    <source>
        <dbReference type="PIRSR" id="PIRSR602081-2"/>
    </source>
</evidence>
<evidence type="ECO:0000256" key="4">
    <source>
        <dbReference type="ARBA" id="ARBA00021159"/>
    </source>
</evidence>
<evidence type="ECO:0000256" key="11">
    <source>
        <dbReference type="ARBA" id="ARBA00023170"/>
    </source>
</evidence>
<dbReference type="GO" id="GO:0045892">
    <property type="term" value="P:negative regulation of DNA-templated transcription"/>
    <property type="evidence" value="ECO:0007669"/>
    <property type="project" value="TreeGrafter"/>
</dbReference>
<evidence type="ECO:0000256" key="5">
    <source>
        <dbReference type="ARBA" id="ARBA00022490"/>
    </source>
</evidence>
<comment type="cofactor">
    <cofactor evidence="13">
        <name>FAD</name>
        <dbReference type="ChEBI" id="CHEBI:57692"/>
    </cofactor>
    <text evidence="13">Binds 1 FAD per subunit.</text>
</comment>
<keyword evidence="10" id="KW-0090">Biological rhythms</keyword>
<dbReference type="PROSITE" id="PS51645">
    <property type="entry name" value="PHR_CRY_ALPHA_BETA"/>
    <property type="match status" value="1"/>
</dbReference>
<feature type="binding site" evidence="13">
    <location>
        <begin position="327"/>
        <end position="334"/>
    </location>
    <ligand>
        <name>FAD</name>
        <dbReference type="ChEBI" id="CHEBI:57692"/>
    </ligand>
</feature>
<dbReference type="AlphaFoldDB" id="A0A6A4X021"/>
<accession>A0A6A4X021</accession>
<keyword evidence="17" id="KW-1185">Reference proteome</keyword>
<dbReference type="PANTHER" id="PTHR11455">
    <property type="entry name" value="CRYPTOCHROME"/>
    <property type="match status" value="1"/>
</dbReference>
<evidence type="ECO:0000256" key="2">
    <source>
        <dbReference type="ARBA" id="ARBA00004556"/>
    </source>
</evidence>
<dbReference type="Gene3D" id="1.25.40.80">
    <property type="match status" value="1"/>
</dbReference>
<feature type="binding site" evidence="13">
    <location>
        <begin position="425"/>
        <end position="427"/>
    </location>
    <ligand>
        <name>FAD</name>
        <dbReference type="ChEBI" id="CHEBI:57692"/>
    </ligand>
</feature>
<evidence type="ECO:0000256" key="3">
    <source>
        <dbReference type="ARBA" id="ARBA00005862"/>
    </source>
</evidence>
<evidence type="ECO:0000256" key="13">
    <source>
        <dbReference type="PIRSR" id="PIRSR602081-1"/>
    </source>
</evidence>
<dbReference type="GO" id="GO:0032922">
    <property type="term" value="P:circadian regulation of gene expression"/>
    <property type="evidence" value="ECO:0007669"/>
    <property type="project" value="TreeGrafter"/>
</dbReference>
<reference evidence="16 17" key="1">
    <citation type="submission" date="2019-07" db="EMBL/GenBank/DDBJ databases">
        <title>Draft genome assembly of a fouling barnacle, Amphibalanus amphitrite (Darwin, 1854): The first reference genome for Thecostraca.</title>
        <authorList>
            <person name="Kim W."/>
        </authorList>
    </citation>
    <scope>NUCLEOTIDE SEQUENCE [LARGE SCALE GENOMIC DNA]</scope>
    <source>
        <strain evidence="16">SNU_AA5</strain>
        <tissue evidence="16">Soma without cirri and trophi</tissue>
    </source>
</reference>
<dbReference type="Proteomes" id="UP000440578">
    <property type="component" value="Unassembled WGS sequence"/>
</dbReference>
<proteinExistence type="inferred from homology"/>